<dbReference type="GO" id="GO:0004416">
    <property type="term" value="F:hydroxyacylglutathione hydrolase activity"/>
    <property type="evidence" value="ECO:0007669"/>
    <property type="project" value="TreeGrafter"/>
</dbReference>
<dbReference type="PANTHER" id="PTHR11935">
    <property type="entry name" value="BETA LACTAMASE DOMAIN"/>
    <property type="match status" value="1"/>
</dbReference>
<organism evidence="1 2">
    <name type="scientific">Upupa epops</name>
    <name type="common">Eurasian hoopoe</name>
    <dbReference type="NCBI Taxonomy" id="57439"/>
    <lineage>
        <taxon>Eukaryota</taxon>
        <taxon>Metazoa</taxon>
        <taxon>Chordata</taxon>
        <taxon>Craniata</taxon>
        <taxon>Vertebrata</taxon>
        <taxon>Euteleostomi</taxon>
        <taxon>Archelosauria</taxon>
        <taxon>Archosauria</taxon>
        <taxon>Dinosauria</taxon>
        <taxon>Saurischia</taxon>
        <taxon>Theropoda</taxon>
        <taxon>Coelurosauria</taxon>
        <taxon>Aves</taxon>
        <taxon>Neognathae</taxon>
        <taxon>Neoaves</taxon>
        <taxon>Telluraves</taxon>
        <taxon>Coraciimorphae</taxon>
        <taxon>Bucerotiformes</taxon>
        <taxon>Upupidae</taxon>
        <taxon>Upupa</taxon>
    </lineage>
</organism>
<dbReference type="SUPFAM" id="SSF56281">
    <property type="entry name" value="Metallo-hydrolase/oxidoreductase"/>
    <property type="match status" value="1"/>
</dbReference>
<protein>
    <submittedName>
        <fullName evidence="1">HAGHL protein</fullName>
    </submittedName>
</protein>
<dbReference type="EMBL" id="VZRI01005752">
    <property type="protein sequence ID" value="NWU93925.1"/>
    <property type="molecule type" value="Genomic_DNA"/>
</dbReference>
<feature type="non-terminal residue" evidence="1">
    <location>
        <position position="238"/>
    </location>
</feature>
<keyword evidence="2" id="KW-1185">Reference proteome</keyword>
<dbReference type="AlphaFoldDB" id="A0A7K6AV58"/>
<gene>
    <name evidence="1" type="primary">Haghl</name>
    <name evidence="1" type="ORF">UPUEPO_R01501</name>
</gene>
<sequence length="238" mass="26291">QLLEIIRKEEVVLRAILTTHHHWDHARGNEELARLCPGLRVYGADERIGALTHRVTHEQELTVRGRRSAGAPRDWCPAVRDHPGGGGYGVGRGCGAVAGVAPWVWGRDGALGWRRTDERIGALTHRVTHEQELTVRGRRSAGAPRDWCPAVRDHPGGGGYGVGRGCGAVAGVAPWVWGRDGALGEEPLQRFTGRTDPVEVLRTLRTERDNFKKPKERPHPQAVLAFDWGLFSPFLEKK</sequence>
<feature type="non-terminal residue" evidence="1">
    <location>
        <position position="1"/>
    </location>
</feature>
<dbReference type="PANTHER" id="PTHR11935:SF77">
    <property type="entry name" value="HYDROXYACYLGLUTATHIONE HYDROLASE-LIKE PROTEIN"/>
    <property type="match status" value="1"/>
</dbReference>
<name>A0A7K6AV58_UPUEP</name>
<comment type="caution">
    <text evidence="1">The sequence shown here is derived from an EMBL/GenBank/DDBJ whole genome shotgun (WGS) entry which is preliminary data.</text>
</comment>
<proteinExistence type="predicted"/>
<dbReference type="OrthoDB" id="515692at2759"/>
<dbReference type="Proteomes" id="UP000544127">
    <property type="component" value="Unassembled WGS sequence"/>
</dbReference>
<evidence type="ECO:0000313" key="2">
    <source>
        <dbReference type="Proteomes" id="UP000544127"/>
    </source>
</evidence>
<evidence type="ECO:0000313" key="1">
    <source>
        <dbReference type="EMBL" id="NWU93925.1"/>
    </source>
</evidence>
<dbReference type="InterPro" id="IPR036866">
    <property type="entry name" value="RibonucZ/Hydroxyglut_hydro"/>
</dbReference>
<reference evidence="1 2" key="1">
    <citation type="submission" date="2019-09" db="EMBL/GenBank/DDBJ databases">
        <title>Bird 10,000 Genomes (B10K) Project - Family phase.</title>
        <authorList>
            <person name="Zhang G."/>
        </authorList>
    </citation>
    <scope>NUCLEOTIDE SEQUENCE [LARGE SCALE GENOMIC DNA]</scope>
    <source>
        <strain evidence="1">B10K-DU-012-37</strain>
    </source>
</reference>
<dbReference type="Gene3D" id="3.60.15.10">
    <property type="entry name" value="Ribonuclease Z/Hydroxyacylglutathione hydrolase-like"/>
    <property type="match status" value="1"/>
</dbReference>
<accession>A0A7K6AV58</accession>